<feature type="transmembrane region" description="Helical" evidence="1">
    <location>
        <begin position="16"/>
        <end position="38"/>
    </location>
</feature>
<accession>A0A2M7W4I6</accession>
<evidence type="ECO:0000313" key="2">
    <source>
        <dbReference type="EMBL" id="PJA20704.1"/>
    </source>
</evidence>
<name>A0A2M7W4I6_9BACT</name>
<organism evidence="2 3">
    <name type="scientific">Candidatus Berkelbacteria bacterium CG_4_10_14_0_2_um_filter_35_9_33_12</name>
    <dbReference type="NCBI Taxonomy" id="1974499"/>
    <lineage>
        <taxon>Bacteria</taxon>
        <taxon>Candidatus Berkelbacteria</taxon>
    </lineage>
</organism>
<evidence type="ECO:0000256" key="1">
    <source>
        <dbReference type="SAM" id="Phobius"/>
    </source>
</evidence>
<dbReference type="AlphaFoldDB" id="A0A2M7W4I6"/>
<keyword evidence="1" id="KW-0472">Membrane</keyword>
<sequence>MIKPRSIKRLFTKNPLLTVFVFLIIILQVILWFVWVFMFQFDRTPVIFSLVISILNIIISLVSYRFFLFSVYFLLAMPVFLSILDYVLLRGILSVQ</sequence>
<reference evidence="3" key="1">
    <citation type="submission" date="2017-09" db="EMBL/GenBank/DDBJ databases">
        <title>Depth-based differentiation of microbial function through sediment-hosted aquifers and enrichment of novel symbionts in the deep terrestrial subsurface.</title>
        <authorList>
            <person name="Probst A.J."/>
            <person name="Ladd B."/>
            <person name="Jarett J.K."/>
            <person name="Geller-Mcgrath D.E."/>
            <person name="Sieber C.M.K."/>
            <person name="Emerson J.B."/>
            <person name="Anantharaman K."/>
            <person name="Thomas B.C."/>
            <person name="Malmstrom R."/>
            <person name="Stieglmeier M."/>
            <person name="Klingl A."/>
            <person name="Woyke T."/>
            <person name="Ryan C.M."/>
            <person name="Banfield J.F."/>
        </authorList>
    </citation>
    <scope>NUCLEOTIDE SEQUENCE [LARGE SCALE GENOMIC DNA]</scope>
</reference>
<feature type="transmembrane region" description="Helical" evidence="1">
    <location>
        <begin position="44"/>
        <end position="64"/>
    </location>
</feature>
<keyword evidence="1" id="KW-1133">Transmembrane helix</keyword>
<evidence type="ECO:0000313" key="3">
    <source>
        <dbReference type="Proteomes" id="UP000230137"/>
    </source>
</evidence>
<dbReference type="EMBL" id="PFQF01000018">
    <property type="protein sequence ID" value="PJA20704.1"/>
    <property type="molecule type" value="Genomic_DNA"/>
</dbReference>
<protein>
    <submittedName>
        <fullName evidence="2">Uncharacterized protein</fullName>
    </submittedName>
</protein>
<dbReference type="Proteomes" id="UP000230137">
    <property type="component" value="Unassembled WGS sequence"/>
</dbReference>
<keyword evidence="1" id="KW-0812">Transmembrane</keyword>
<feature type="transmembrane region" description="Helical" evidence="1">
    <location>
        <begin position="71"/>
        <end position="93"/>
    </location>
</feature>
<gene>
    <name evidence="2" type="ORF">COX60_00950</name>
</gene>
<comment type="caution">
    <text evidence="2">The sequence shown here is derived from an EMBL/GenBank/DDBJ whole genome shotgun (WGS) entry which is preliminary data.</text>
</comment>
<proteinExistence type="predicted"/>